<accession>A0ABW8XW14</accession>
<dbReference type="RefSeq" id="WP_408082543.1">
    <property type="nucleotide sequence ID" value="NZ_JBELQA010000009.1"/>
</dbReference>
<organism evidence="1 2">
    <name type="scientific">Flavobacterium plantiphilum</name>
    <dbReference type="NCBI Taxonomy" id="3163297"/>
    <lineage>
        <taxon>Bacteria</taxon>
        <taxon>Pseudomonadati</taxon>
        <taxon>Bacteroidota</taxon>
        <taxon>Flavobacteriia</taxon>
        <taxon>Flavobacteriales</taxon>
        <taxon>Flavobacteriaceae</taxon>
        <taxon>Flavobacterium</taxon>
    </lineage>
</organism>
<evidence type="ECO:0000313" key="1">
    <source>
        <dbReference type="EMBL" id="MFL9832094.1"/>
    </source>
</evidence>
<keyword evidence="2" id="KW-1185">Reference proteome</keyword>
<protein>
    <recommendedName>
        <fullName evidence="3">Copper chaperone CopZ</fullName>
    </recommendedName>
</protein>
<dbReference type="Proteomes" id="UP001629260">
    <property type="component" value="Unassembled WGS sequence"/>
</dbReference>
<evidence type="ECO:0000313" key="2">
    <source>
        <dbReference type="Proteomes" id="UP001629260"/>
    </source>
</evidence>
<evidence type="ECO:0008006" key="3">
    <source>
        <dbReference type="Google" id="ProtNLM"/>
    </source>
</evidence>
<sequence>METNSNILIFATNIKTEKDKKLVSPVLNSHPKIEKWNIDLEDIDSVLRIETKTLNTEDIIKIIAEQDYKCTELSE</sequence>
<gene>
    <name evidence="1" type="ORF">ABS764_14675</name>
</gene>
<comment type="caution">
    <text evidence="1">The sequence shown here is derived from an EMBL/GenBank/DDBJ whole genome shotgun (WGS) entry which is preliminary data.</text>
</comment>
<proteinExistence type="predicted"/>
<dbReference type="EMBL" id="JBELQA010000009">
    <property type="protein sequence ID" value="MFL9832094.1"/>
    <property type="molecule type" value="Genomic_DNA"/>
</dbReference>
<name>A0ABW8XW14_9FLAO</name>
<reference evidence="1 2" key="1">
    <citation type="submission" date="2024-06" db="EMBL/GenBank/DDBJ databases">
        <authorList>
            <person name="Kaempfer P."/>
            <person name="Viver T."/>
        </authorList>
    </citation>
    <scope>NUCLEOTIDE SEQUENCE [LARGE SCALE GENOMIC DNA]</scope>
    <source>
        <strain evidence="1 2">ST-87</strain>
    </source>
</reference>